<reference evidence="5" key="1">
    <citation type="submission" date="2020-10" db="EMBL/GenBank/DDBJ databases">
        <authorList>
            <person name="Gilroy R."/>
        </authorList>
    </citation>
    <scope>NUCLEOTIDE SEQUENCE</scope>
    <source>
        <strain evidence="5">CHK190-19873</strain>
    </source>
</reference>
<dbReference type="AlphaFoldDB" id="A0A9D1EVY6"/>
<evidence type="ECO:0000256" key="1">
    <source>
        <dbReference type="ARBA" id="ARBA00004196"/>
    </source>
</evidence>
<comment type="caution">
    <text evidence="5">The sequence shown here is derived from an EMBL/GenBank/DDBJ whole genome shotgun (WGS) entry which is preliminary data.</text>
</comment>
<name>A0A9D1EVY6_9FIRM</name>
<dbReference type="Proteomes" id="UP000823935">
    <property type="component" value="Unassembled WGS sequence"/>
</dbReference>
<organism evidence="5 6">
    <name type="scientific">Candidatus Limivivens intestinipullorum</name>
    <dbReference type="NCBI Taxonomy" id="2840858"/>
    <lineage>
        <taxon>Bacteria</taxon>
        <taxon>Bacillati</taxon>
        <taxon>Bacillota</taxon>
        <taxon>Clostridia</taxon>
        <taxon>Lachnospirales</taxon>
        <taxon>Lachnospiraceae</taxon>
        <taxon>Lachnospiraceae incertae sedis</taxon>
        <taxon>Candidatus Limivivens</taxon>
    </lineage>
</organism>
<feature type="compositionally biased region" description="Polar residues" evidence="4">
    <location>
        <begin position="473"/>
        <end position="500"/>
    </location>
</feature>
<feature type="region of interest" description="Disordered" evidence="4">
    <location>
        <begin position="1062"/>
        <end position="1090"/>
    </location>
</feature>
<sequence>MKKRTVVLIGLLVTALVGGGVYGAYRLVAGNGSPVTVTPVAYLNTGSWDYSMPSYGTITANATQEVYLSSDQTIANINVQEGDRVSVGDVLMSYDTTMLELELESAQLNCKTLELQLLSEQKELERLNNITPIADPVDDGSSGAEIVAGVAETAALQDNEVSLMAAAEGTTEDAAAKAAAESEAAAKAAAESEAAAKAAAESEAAAKAAAESEAAAKAAAESEAAAKAAAESEAAAKAAAESEAAAKAAAESEAAAKAAAESEAAAKAAAESEAAAKAAAESEAAKKSAKGSQASDNSEKIEEVDASDLGGNKNSNSSKESETVRYENVVALDELNEKSEPYTGEGTREKPYVFLCKDETIINPSFMNKVKGFTPDGSTKENGGFRGDGSGSYIILEIHVNDDVNSGTQHKIQINGTENNETPFPADQKLIFYADPSTTLEFVEEGTQDSGSDSDSTGESSGGSDTGSETDPISETDTGSGTEVPSETGTESGTEASSEPGTESGTEVPSETGTESGTEASSEPGTESGTEASSETGTESGTEASSEPGTESGTEVSSETSTESGTEAPSETNAGSETEPISESTSGSETEPVSESTSGAETEPVSESNPGTETETPAGETNPGTETETPAGETNPGTETEPATETDTGLETEPVTETETETDSETESETSPLGKIRPHSVLTYNSRPYKGDGTKENPYVFFCMDGVLIRASFMNTVLGFTSDGTTKDGGGFRKDGTGSYVILEIREGDDINSGFVKGIQINGTRKNDTSYDPSTSWIFNSEGLTRVDEEIEQPTTETESESETNWDDWGDWGDWGDDWGDDWGEDVYTVSELKDAIAEKEESIREIQLDIRTANLNLEKAERNMDAAQVKATLNGVVKSVGDPAVGEVDGEAFITVTSDAGLYVTGTISEMDLSKVSTGSTLQGTALESGTYFEAEITEISDYPTSSDYYYDGSGNPNASYYSFTAYIDQADGLMVYEQAEMNIDGATEDTSDSIYIDKRYIRSENGQSYVYKAGSDNTLEKQYVRTGETVYSTYVEVLQGLSLTDSIAFPYGKNVYEGAPIASEDDTGSDTESWTDTETWDDTESLDETDTEYLEEDYENIDSLDGMDMGVEEIFVG</sequence>
<dbReference type="PANTHER" id="PTHR32347:SF14">
    <property type="entry name" value="EFFLUX SYSTEM COMPONENT YKNX-RELATED"/>
    <property type="match status" value="1"/>
</dbReference>
<feature type="compositionally biased region" description="Acidic residues" evidence="4">
    <location>
        <begin position="642"/>
        <end position="668"/>
    </location>
</feature>
<evidence type="ECO:0000313" key="6">
    <source>
        <dbReference type="Proteomes" id="UP000823935"/>
    </source>
</evidence>
<comment type="subcellular location">
    <subcellularLocation>
        <location evidence="1">Cell envelope</location>
    </subcellularLocation>
</comment>
<reference evidence="5" key="2">
    <citation type="journal article" date="2021" name="PeerJ">
        <title>Extensive microbial diversity within the chicken gut microbiome revealed by metagenomics and culture.</title>
        <authorList>
            <person name="Gilroy R."/>
            <person name="Ravi A."/>
            <person name="Getino M."/>
            <person name="Pursley I."/>
            <person name="Horton D.L."/>
            <person name="Alikhan N.F."/>
            <person name="Baker D."/>
            <person name="Gharbi K."/>
            <person name="Hall N."/>
            <person name="Watson M."/>
            <person name="Adriaenssens E.M."/>
            <person name="Foster-Nyarko E."/>
            <person name="Jarju S."/>
            <person name="Secka A."/>
            <person name="Antonio M."/>
            <person name="Oren A."/>
            <person name="Chaudhuri R.R."/>
            <person name="La Ragione R."/>
            <person name="Hildebrand F."/>
            <person name="Pallen M.J."/>
        </authorList>
    </citation>
    <scope>NUCLEOTIDE SEQUENCE</scope>
    <source>
        <strain evidence="5">CHK190-19873</strain>
    </source>
</reference>
<accession>A0A9D1EVY6</accession>
<feature type="coiled-coil region" evidence="3">
    <location>
        <begin position="96"/>
        <end position="130"/>
    </location>
</feature>
<evidence type="ECO:0000313" key="5">
    <source>
        <dbReference type="EMBL" id="HIS33000.1"/>
    </source>
</evidence>
<feature type="compositionally biased region" description="Low complexity" evidence="4">
    <location>
        <begin position="448"/>
        <end position="459"/>
    </location>
</feature>
<keyword evidence="2 3" id="KW-0175">Coiled coil</keyword>
<dbReference type="Gene3D" id="2.40.420.20">
    <property type="match status" value="1"/>
</dbReference>
<feature type="region of interest" description="Disordered" evidence="4">
    <location>
        <begin position="790"/>
        <end position="811"/>
    </location>
</feature>
<feature type="compositionally biased region" description="Low complexity" evidence="4">
    <location>
        <begin position="263"/>
        <end position="282"/>
    </location>
</feature>
<feature type="compositionally biased region" description="Acidic residues" evidence="4">
    <location>
        <begin position="1065"/>
        <end position="1090"/>
    </location>
</feature>
<dbReference type="InterPro" id="IPR050465">
    <property type="entry name" value="UPF0194_transport"/>
</dbReference>
<evidence type="ECO:0000256" key="2">
    <source>
        <dbReference type="ARBA" id="ARBA00023054"/>
    </source>
</evidence>
<protein>
    <submittedName>
        <fullName evidence="5">Biotin/lipoyl-binding protein</fullName>
    </submittedName>
</protein>
<feature type="region of interest" description="Disordered" evidence="4">
    <location>
        <begin position="443"/>
        <end position="696"/>
    </location>
</feature>
<gene>
    <name evidence="5" type="ORF">IAB44_15850</name>
</gene>
<feature type="compositionally biased region" description="Low complexity" evidence="4">
    <location>
        <begin position="609"/>
        <end position="641"/>
    </location>
</feature>
<feature type="compositionally biased region" description="Acidic residues" evidence="4">
    <location>
        <begin position="798"/>
        <end position="811"/>
    </location>
</feature>
<feature type="region of interest" description="Disordered" evidence="4">
    <location>
        <begin position="263"/>
        <end position="325"/>
    </location>
</feature>
<feature type="compositionally biased region" description="Polar residues" evidence="4">
    <location>
        <begin position="573"/>
        <end position="608"/>
    </location>
</feature>
<evidence type="ECO:0000256" key="3">
    <source>
        <dbReference type="SAM" id="Coils"/>
    </source>
</evidence>
<proteinExistence type="predicted"/>
<dbReference type="EMBL" id="DVIQ01000110">
    <property type="protein sequence ID" value="HIS33000.1"/>
    <property type="molecule type" value="Genomic_DNA"/>
</dbReference>
<evidence type="ECO:0000256" key="4">
    <source>
        <dbReference type="SAM" id="MobiDB-lite"/>
    </source>
</evidence>
<dbReference type="GO" id="GO:0030313">
    <property type="term" value="C:cell envelope"/>
    <property type="evidence" value="ECO:0007669"/>
    <property type="project" value="UniProtKB-SubCell"/>
</dbReference>
<feature type="coiled-coil region" evidence="3">
    <location>
        <begin position="830"/>
        <end position="871"/>
    </location>
</feature>
<dbReference type="PANTHER" id="PTHR32347">
    <property type="entry name" value="EFFLUX SYSTEM COMPONENT YKNX-RELATED"/>
    <property type="match status" value="1"/>
</dbReference>
<feature type="compositionally biased region" description="Low complexity" evidence="4">
    <location>
        <begin position="501"/>
        <end position="572"/>
    </location>
</feature>